<dbReference type="Pfam" id="PF13378">
    <property type="entry name" value="MR_MLE_C"/>
    <property type="match status" value="1"/>
</dbReference>
<dbReference type="Proteomes" id="UP000315700">
    <property type="component" value="Chromosome"/>
</dbReference>
<gene>
    <name evidence="3" type="ORF">Pan44_41510</name>
</gene>
<dbReference type="SFLD" id="SFLDG00180">
    <property type="entry name" value="muconate_cycloisomerase"/>
    <property type="match status" value="1"/>
</dbReference>
<feature type="domain" description="Mandelate racemase/muconate lactonizing enzyme C-terminal" evidence="2">
    <location>
        <begin position="163"/>
        <end position="259"/>
    </location>
</feature>
<proteinExistence type="predicted"/>
<dbReference type="InterPro" id="IPR029065">
    <property type="entry name" value="Enolase_C-like"/>
</dbReference>
<dbReference type="InParanoid" id="A0A517SJ00"/>
<reference evidence="3 4" key="1">
    <citation type="submission" date="2019-02" db="EMBL/GenBank/DDBJ databases">
        <title>Deep-cultivation of Planctomycetes and their phenomic and genomic characterization uncovers novel biology.</title>
        <authorList>
            <person name="Wiegand S."/>
            <person name="Jogler M."/>
            <person name="Boedeker C."/>
            <person name="Pinto D."/>
            <person name="Vollmers J."/>
            <person name="Rivas-Marin E."/>
            <person name="Kohn T."/>
            <person name="Peeters S.H."/>
            <person name="Heuer A."/>
            <person name="Rast P."/>
            <person name="Oberbeckmann S."/>
            <person name="Bunk B."/>
            <person name="Jeske O."/>
            <person name="Meyerdierks A."/>
            <person name="Storesund J.E."/>
            <person name="Kallscheuer N."/>
            <person name="Luecker S."/>
            <person name="Lage O.M."/>
            <person name="Pohl T."/>
            <person name="Merkel B.J."/>
            <person name="Hornburger P."/>
            <person name="Mueller R.-W."/>
            <person name="Bruemmer F."/>
            <person name="Labrenz M."/>
            <person name="Spormann A.M."/>
            <person name="Op den Camp H."/>
            <person name="Overmann J."/>
            <person name="Amann R."/>
            <person name="Jetten M.S.M."/>
            <person name="Mascher T."/>
            <person name="Medema M.H."/>
            <person name="Devos D.P."/>
            <person name="Kaster A.-K."/>
            <person name="Ovreas L."/>
            <person name="Rohde M."/>
            <person name="Galperin M.Y."/>
            <person name="Jogler C."/>
        </authorList>
    </citation>
    <scope>NUCLEOTIDE SEQUENCE [LARGE SCALE GENOMIC DNA]</scope>
    <source>
        <strain evidence="3 4">Pan44</strain>
    </source>
</reference>
<protein>
    <submittedName>
        <fullName evidence="3">L-Ala-D/L-Glu epimerase</fullName>
        <ecNumber evidence="3">5.1.1.-</ecNumber>
    </submittedName>
</protein>
<accession>A0A517SJ00</accession>
<dbReference type="RefSeq" id="WP_145032988.1">
    <property type="nucleotide sequence ID" value="NZ_CP036271.1"/>
</dbReference>
<keyword evidence="4" id="KW-1185">Reference proteome</keyword>
<dbReference type="InterPro" id="IPR036849">
    <property type="entry name" value="Enolase-like_C_sf"/>
</dbReference>
<dbReference type="SUPFAM" id="SSF51604">
    <property type="entry name" value="Enolase C-terminal domain-like"/>
    <property type="match status" value="1"/>
</dbReference>
<dbReference type="Gene3D" id="3.20.20.120">
    <property type="entry name" value="Enolase-like C-terminal domain"/>
    <property type="match status" value="1"/>
</dbReference>
<dbReference type="PANTHER" id="PTHR48073">
    <property type="entry name" value="O-SUCCINYLBENZOATE SYNTHASE-RELATED"/>
    <property type="match status" value="1"/>
</dbReference>
<dbReference type="Gene3D" id="3.30.390.10">
    <property type="entry name" value="Enolase-like, N-terminal domain"/>
    <property type="match status" value="1"/>
</dbReference>
<dbReference type="InterPro" id="IPR029017">
    <property type="entry name" value="Enolase-like_N"/>
</dbReference>
<dbReference type="KEGG" id="ccos:Pan44_41510"/>
<dbReference type="GO" id="GO:0016853">
    <property type="term" value="F:isomerase activity"/>
    <property type="evidence" value="ECO:0007669"/>
    <property type="project" value="UniProtKB-KW"/>
</dbReference>
<dbReference type="EC" id="5.1.1.-" evidence="3"/>
<dbReference type="AlphaFoldDB" id="A0A517SJ00"/>
<organism evidence="3 4">
    <name type="scientific">Caulifigura coniformis</name>
    <dbReference type="NCBI Taxonomy" id="2527983"/>
    <lineage>
        <taxon>Bacteria</taxon>
        <taxon>Pseudomonadati</taxon>
        <taxon>Planctomycetota</taxon>
        <taxon>Planctomycetia</taxon>
        <taxon>Planctomycetales</taxon>
        <taxon>Planctomycetaceae</taxon>
        <taxon>Caulifigura</taxon>
    </lineage>
</organism>
<evidence type="ECO:0000256" key="1">
    <source>
        <dbReference type="ARBA" id="ARBA00022723"/>
    </source>
</evidence>
<dbReference type="SFLD" id="SFLDS00001">
    <property type="entry name" value="Enolase"/>
    <property type="match status" value="1"/>
</dbReference>
<dbReference type="PANTHER" id="PTHR48073:SF2">
    <property type="entry name" value="O-SUCCINYLBENZOATE SYNTHASE"/>
    <property type="match status" value="1"/>
</dbReference>
<evidence type="ECO:0000313" key="4">
    <source>
        <dbReference type="Proteomes" id="UP000315700"/>
    </source>
</evidence>
<keyword evidence="1" id="KW-0479">Metal-binding</keyword>
<sequence length="396" mass="43821">MRLVELTATHARIPLKRRIRHASHTRTDNDTLLIRARLDDGTIGWGEGLPREYVTGETIETAWEHFARFDFGAVLGGELDARNVLANVAGRLEMFTSTPLDRARRSSFGNAFRCAVELAVLDAVCRSLGRPLSAVFDAIPGAEPLRQNRDRAQYSGALSSTGPIRTLIGAGMFRYYGFEFCKVKVGKWPLIDPWNVRAIRHACGRKMDLRVDANEAWRPDDVERRVAALRPARISAVEQPVRHTDVERLATIRPRLGVDVILDESLCSTDDAQRAIDLGLCDIFNLRLSKCGGIVRTGALARMARAAGLEFQLGCQVGETGLLSAAGRHFACKIGPLRYVEGSFDRLLVAEPLIKEDITFRRGGWGARLEGPGLGVTVDLDAVRRVTIRENRRTLG</sequence>
<dbReference type="GO" id="GO:0046872">
    <property type="term" value="F:metal ion binding"/>
    <property type="evidence" value="ECO:0007669"/>
    <property type="project" value="UniProtKB-KW"/>
</dbReference>
<evidence type="ECO:0000313" key="3">
    <source>
        <dbReference type="EMBL" id="QDT56101.1"/>
    </source>
</evidence>
<dbReference type="InterPro" id="IPR013342">
    <property type="entry name" value="Mandelate_racemase_C"/>
</dbReference>
<dbReference type="EMBL" id="CP036271">
    <property type="protein sequence ID" value="QDT56101.1"/>
    <property type="molecule type" value="Genomic_DNA"/>
</dbReference>
<name>A0A517SJ00_9PLAN</name>
<evidence type="ECO:0000259" key="2">
    <source>
        <dbReference type="SMART" id="SM00922"/>
    </source>
</evidence>
<dbReference type="OrthoDB" id="9775391at2"/>
<dbReference type="SUPFAM" id="SSF54826">
    <property type="entry name" value="Enolase N-terminal domain-like"/>
    <property type="match status" value="1"/>
</dbReference>
<dbReference type="SMART" id="SM00922">
    <property type="entry name" value="MR_MLE"/>
    <property type="match status" value="1"/>
</dbReference>
<keyword evidence="3" id="KW-0413">Isomerase</keyword>